<dbReference type="AlphaFoldDB" id="A0A3M0A926"/>
<comment type="similarity">
    <text evidence="1 8">Belongs to the endoribonuclease YbeY family.</text>
</comment>
<feature type="binding site" evidence="8">
    <location>
        <position position="119"/>
    </location>
    <ligand>
        <name>Zn(2+)</name>
        <dbReference type="ChEBI" id="CHEBI:29105"/>
        <note>catalytic</note>
    </ligand>
</feature>
<dbReference type="Gene3D" id="3.40.390.30">
    <property type="entry name" value="Metalloproteases ('zincins'), catalytic domain"/>
    <property type="match status" value="1"/>
</dbReference>
<keyword evidence="8" id="KW-0963">Cytoplasm</keyword>
<reference evidence="9 10" key="1">
    <citation type="submission" date="2018-10" db="EMBL/GenBank/DDBJ databases">
        <title>Genomic Encyclopedia of Type Strains, Phase IV (KMG-IV): sequencing the most valuable type-strain genomes for metagenomic binning, comparative biology and taxonomic classification.</title>
        <authorList>
            <person name="Goeker M."/>
        </authorList>
    </citation>
    <scope>NUCLEOTIDE SEQUENCE [LARGE SCALE GENOMIC DNA]</scope>
    <source>
        <strain evidence="9 10">DSM 25080</strain>
    </source>
</reference>
<keyword evidence="8" id="KW-0698">rRNA processing</keyword>
<keyword evidence="3 8" id="KW-0540">Nuclease</keyword>
<feature type="binding site" evidence="8">
    <location>
        <position position="129"/>
    </location>
    <ligand>
        <name>Zn(2+)</name>
        <dbReference type="ChEBI" id="CHEBI:29105"/>
        <note>catalytic</note>
    </ligand>
</feature>
<gene>
    <name evidence="8" type="primary">ybeY</name>
    <name evidence="9" type="ORF">DFR27_1365</name>
</gene>
<dbReference type="PANTHER" id="PTHR46986">
    <property type="entry name" value="ENDORIBONUCLEASE YBEY, CHLOROPLASTIC"/>
    <property type="match status" value="1"/>
</dbReference>
<evidence type="ECO:0000313" key="10">
    <source>
        <dbReference type="Proteomes" id="UP000267187"/>
    </source>
</evidence>
<feature type="binding site" evidence="8">
    <location>
        <position position="123"/>
    </location>
    <ligand>
        <name>Zn(2+)</name>
        <dbReference type="ChEBI" id="CHEBI:29105"/>
        <note>catalytic</note>
    </ligand>
</feature>
<keyword evidence="6 8" id="KW-0378">Hydrolase</keyword>
<name>A0A3M0A926_9GAMM</name>
<dbReference type="GO" id="GO:0005737">
    <property type="term" value="C:cytoplasm"/>
    <property type="evidence" value="ECO:0007669"/>
    <property type="project" value="UniProtKB-SubCell"/>
</dbReference>
<dbReference type="EMBL" id="REFJ01000003">
    <property type="protein sequence ID" value="RMA80009.1"/>
    <property type="molecule type" value="Genomic_DNA"/>
</dbReference>
<dbReference type="InterPro" id="IPR002036">
    <property type="entry name" value="YbeY"/>
</dbReference>
<keyword evidence="10" id="KW-1185">Reference proteome</keyword>
<evidence type="ECO:0000256" key="5">
    <source>
        <dbReference type="ARBA" id="ARBA00022759"/>
    </source>
</evidence>
<keyword evidence="5 8" id="KW-0255">Endonuclease</keyword>
<dbReference type="GO" id="GO:0004521">
    <property type="term" value="F:RNA endonuclease activity"/>
    <property type="evidence" value="ECO:0007669"/>
    <property type="project" value="UniProtKB-UniRule"/>
</dbReference>
<proteinExistence type="inferred from homology"/>
<comment type="caution">
    <text evidence="9">The sequence shown here is derived from an EMBL/GenBank/DDBJ whole genome shotgun (WGS) entry which is preliminary data.</text>
</comment>
<dbReference type="GO" id="GO:0008270">
    <property type="term" value="F:zinc ion binding"/>
    <property type="evidence" value="ECO:0007669"/>
    <property type="project" value="UniProtKB-UniRule"/>
</dbReference>
<dbReference type="GO" id="GO:0004222">
    <property type="term" value="F:metalloendopeptidase activity"/>
    <property type="evidence" value="ECO:0007669"/>
    <property type="project" value="InterPro"/>
</dbReference>
<keyword evidence="4 8" id="KW-0479">Metal-binding</keyword>
<dbReference type="PANTHER" id="PTHR46986:SF1">
    <property type="entry name" value="ENDORIBONUCLEASE YBEY, CHLOROPLASTIC"/>
    <property type="match status" value="1"/>
</dbReference>
<evidence type="ECO:0000313" key="9">
    <source>
        <dbReference type="EMBL" id="RMA80009.1"/>
    </source>
</evidence>
<accession>A0A3M0A926</accession>
<keyword evidence="2 8" id="KW-0690">Ribosome biogenesis</keyword>
<dbReference type="InterPro" id="IPR023091">
    <property type="entry name" value="MetalPrtase_cat_dom_sf_prd"/>
</dbReference>
<comment type="cofactor">
    <cofactor evidence="8">
        <name>Zn(2+)</name>
        <dbReference type="ChEBI" id="CHEBI:29105"/>
    </cofactor>
    <text evidence="8">Binds 1 zinc ion.</text>
</comment>
<evidence type="ECO:0000256" key="3">
    <source>
        <dbReference type="ARBA" id="ARBA00022722"/>
    </source>
</evidence>
<dbReference type="InterPro" id="IPR020549">
    <property type="entry name" value="YbeY_CS"/>
</dbReference>
<evidence type="ECO:0000256" key="8">
    <source>
        <dbReference type="HAMAP-Rule" id="MF_00009"/>
    </source>
</evidence>
<dbReference type="SUPFAM" id="SSF55486">
    <property type="entry name" value="Metalloproteases ('zincins'), catalytic domain"/>
    <property type="match status" value="1"/>
</dbReference>
<keyword evidence="7 8" id="KW-0862">Zinc</keyword>
<dbReference type="HAMAP" id="MF_00009">
    <property type="entry name" value="Endoribonucl_YbeY"/>
    <property type="match status" value="1"/>
</dbReference>
<evidence type="ECO:0000256" key="6">
    <source>
        <dbReference type="ARBA" id="ARBA00022801"/>
    </source>
</evidence>
<comment type="function">
    <text evidence="8">Single strand-specific metallo-endoribonuclease involved in late-stage 70S ribosome quality control and in maturation of the 3' terminus of the 16S rRNA.</text>
</comment>
<dbReference type="EC" id="3.1.-.-" evidence="8"/>
<evidence type="ECO:0000256" key="2">
    <source>
        <dbReference type="ARBA" id="ARBA00022517"/>
    </source>
</evidence>
<comment type="subcellular location">
    <subcellularLocation>
        <location evidence="8">Cytoplasm</location>
    </subcellularLocation>
</comment>
<dbReference type="NCBIfam" id="TIGR00043">
    <property type="entry name" value="rRNA maturation RNase YbeY"/>
    <property type="match status" value="1"/>
</dbReference>
<dbReference type="Pfam" id="PF02130">
    <property type="entry name" value="YbeY"/>
    <property type="match status" value="1"/>
</dbReference>
<evidence type="ECO:0000256" key="4">
    <source>
        <dbReference type="ARBA" id="ARBA00022723"/>
    </source>
</evidence>
<dbReference type="Proteomes" id="UP000267187">
    <property type="component" value="Unassembled WGS sequence"/>
</dbReference>
<dbReference type="GO" id="GO:0006364">
    <property type="term" value="P:rRNA processing"/>
    <property type="evidence" value="ECO:0007669"/>
    <property type="project" value="UniProtKB-UniRule"/>
</dbReference>
<dbReference type="PROSITE" id="PS01306">
    <property type="entry name" value="UPF0054"/>
    <property type="match status" value="1"/>
</dbReference>
<evidence type="ECO:0000256" key="7">
    <source>
        <dbReference type="ARBA" id="ARBA00022833"/>
    </source>
</evidence>
<organism evidence="9 10">
    <name type="scientific">Umboniibacter marinipuniceus</name>
    <dbReference type="NCBI Taxonomy" id="569599"/>
    <lineage>
        <taxon>Bacteria</taxon>
        <taxon>Pseudomonadati</taxon>
        <taxon>Pseudomonadota</taxon>
        <taxon>Gammaproteobacteria</taxon>
        <taxon>Cellvibrionales</taxon>
        <taxon>Cellvibrionaceae</taxon>
        <taxon>Umboniibacter</taxon>
    </lineage>
</organism>
<sequence>MNHRNPMNVELTVDLDNSADLSAPSLDAFQRWIAAALQDHRSEAEVSIRIVGCAESQALNLQYRGKDKPTNVLSFPTDFPSGLEIPLLGDLVICQPLVEQEAAEQRKLVSAHWAHLTIHGTLHLLGYDHIDDAEADIMESLETKILTTMGYPPPYEPSNGDEDSL</sequence>
<protein>
    <recommendedName>
        <fullName evidence="8">Endoribonuclease YbeY</fullName>
        <ecNumber evidence="8">3.1.-.-</ecNumber>
    </recommendedName>
</protein>
<evidence type="ECO:0000256" key="1">
    <source>
        <dbReference type="ARBA" id="ARBA00010875"/>
    </source>
</evidence>